<gene>
    <name evidence="1" type="ORF">NCTC10254_01776</name>
</gene>
<organism evidence="1 2">
    <name type="scientific">Corynebacterium matruchotii</name>
    <dbReference type="NCBI Taxonomy" id="43768"/>
    <lineage>
        <taxon>Bacteria</taxon>
        <taxon>Bacillati</taxon>
        <taxon>Actinomycetota</taxon>
        <taxon>Actinomycetes</taxon>
        <taxon>Mycobacteriales</taxon>
        <taxon>Corynebacteriaceae</taxon>
        <taxon>Corynebacterium</taxon>
    </lineage>
</organism>
<evidence type="ECO:0008006" key="3">
    <source>
        <dbReference type="Google" id="ProtNLM"/>
    </source>
</evidence>
<reference evidence="1 2" key="1">
    <citation type="submission" date="2018-06" db="EMBL/GenBank/DDBJ databases">
        <authorList>
            <consortium name="Pathogen Informatics"/>
            <person name="Doyle S."/>
        </authorList>
    </citation>
    <scope>NUCLEOTIDE SEQUENCE [LARGE SCALE GENOMIC DNA]</scope>
    <source>
        <strain evidence="1 2">NCTC10254</strain>
    </source>
</reference>
<name>A0A6H9XSR5_9CORY</name>
<dbReference type="AlphaFoldDB" id="A0A6H9XSR5"/>
<evidence type="ECO:0000313" key="1">
    <source>
        <dbReference type="EMBL" id="SPW30675.1"/>
    </source>
</evidence>
<comment type="caution">
    <text evidence="1">The sequence shown here is derived from an EMBL/GenBank/DDBJ whole genome shotgun (WGS) entry which is preliminary data.</text>
</comment>
<accession>A0A6H9XSR5</accession>
<dbReference type="EMBL" id="UARK01000023">
    <property type="protein sequence ID" value="SPW30675.1"/>
    <property type="molecule type" value="Genomic_DNA"/>
</dbReference>
<protein>
    <recommendedName>
        <fullName evidence="3">CBS domain-containing protein</fullName>
    </recommendedName>
</protein>
<proteinExistence type="predicted"/>
<evidence type="ECO:0000313" key="2">
    <source>
        <dbReference type="Proteomes" id="UP000249886"/>
    </source>
</evidence>
<dbReference type="Proteomes" id="UP000249886">
    <property type="component" value="Unassembled WGS sequence"/>
</dbReference>
<sequence length="251" mass="27916">MQKNMLGWVIDSRTHQHRAFPFLAAFNEIEEYLRRALDAHHHTSFSTMVRQAERDEIITADQADDLLELADLRNAISHGRYGRQNQPIAEPNPDTVLTITKIRDELLQPVSALQLVRAGRVTIYRPNATIGELVAASHGKYPVYSEGKFVALLTNGDIVAWLAARRPQNGRQMTIDLRTPISRLLSEVGAATQCVFVAKTAAPQVVIRAMTTPVGGHLPRAVIITESGRPHQKPLRIITGTELALLIEKRS</sequence>